<dbReference type="STRING" id="933084.A0A067QMB6"/>
<dbReference type="InParanoid" id="A0A067QMB6"/>
<dbReference type="EMBL" id="KL197710">
    <property type="protein sequence ID" value="KDQ63781.1"/>
    <property type="molecule type" value="Genomic_DNA"/>
</dbReference>
<feature type="compositionally biased region" description="Basic and acidic residues" evidence="1">
    <location>
        <begin position="591"/>
        <end position="600"/>
    </location>
</feature>
<feature type="region of interest" description="Disordered" evidence="1">
    <location>
        <begin position="240"/>
        <end position="287"/>
    </location>
</feature>
<gene>
    <name evidence="2" type="ORF">JAAARDRAFT_148452</name>
</gene>
<accession>A0A067QMB6</accession>
<proteinExistence type="predicted"/>
<feature type="compositionally biased region" description="Basic and acidic residues" evidence="1">
    <location>
        <begin position="260"/>
        <end position="271"/>
    </location>
</feature>
<evidence type="ECO:0000313" key="2">
    <source>
        <dbReference type="EMBL" id="KDQ63781.1"/>
    </source>
</evidence>
<feature type="compositionally biased region" description="Basic and acidic residues" evidence="1">
    <location>
        <begin position="556"/>
        <end position="568"/>
    </location>
</feature>
<feature type="compositionally biased region" description="Acidic residues" evidence="1">
    <location>
        <begin position="240"/>
        <end position="259"/>
    </location>
</feature>
<evidence type="ECO:0000313" key="3">
    <source>
        <dbReference type="Proteomes" id="UP000027265"/>
    </source>
</evidence>
<dbReference type="AlphaFoldDB" id="A0A067QMB6"/>
<name>A0A067QMB6_9AGAM</name>
<feature type="compositionally biased region" description="Basic and acidic residues" evidence="1">
    <location>
        <begin position="403"/>
        <end position="420"/>
    </location>
</feature>
<dbReference type="HOGENOM" id="CLU_416815_0_0_1"/>
<organism evidence="2 3">
    <name type="scientific">Jaapia argillacea MUCL 33604</name>
    <dbReference type="NCBI Taxonomy" id="933084"/>
    <lineage>
        <taxon>Eukaryota</taxon>
        <taxon>Fungi</taxon>
        <taxon>Dikarya</taxon>
        <taxon>Basidiomycota</taxon>
        <taxon>Agaricomycotina</taxon>
        <taxon>Agaricomycetes</taxon>
        <taxon>Agaricomycetidae</taxon>
        <taxon>Jaapiales</taxon>
        <taxon>Jaapiaceae</taxon>
        <taxon>Jaapia</taxon>
    </lineage>
</organism>
<feature type="region of interest" description="Disordered" evidence="1">
    <location>
        <begin position="513"/>
        <end position="535"/>
    </location>
</feature>
<protein>
    <submittedName>
        <fullName evidence="2">Uncharacterized protein</fullName>
    </submittedName>
</protein>
<dbReference type="OrthoDB" id="3357813at2759"/>
<feature type="region of interest" description="Disordered" evidence="1">
    <location>
        <begin position="403"/>
        <end position="443"/>
    </location>
</feature>
<feature type="compositionally biased region" description="Pro residues" evidence="1">
    <location>
        <begin position="618"/>
        <end position="627"/>
    </location>
</feature>
<feature type="compositionally biased region" description="Pro residues" evidence="1">
    <location>
        <begin position="572"/>
        <end position="588"/>
    </location>
</feature>
<feature type="region of interest" description="Disordered" evidence="1">
    <location>
        <begin position="556"/>
        <end position="665"/>
    </location>
</feature>
<dbReference type="Proteomes" id="UP000027265">
    <property type="component" value="Unassembled WGS sequence"/>
</dbReference>
<reference evidence="3" key="1">
    <citation type="journal article" date="2014" name="Proc. Natl. Acad. Sci. U.S.A.">
        <title>Extensive sampling of basidiomycete genomes demonstrates inadequacy of the white-rot/brown-rot paradigm for wood decay fungi.</title>
        <authorList>
            <person name="Riley R."/>
            <person name="Salamov A.A."/>
            <person name="Brown D.W."/>
            <person name="Nagy L.G."/>
            <person name="Floudas D."/>
            <person name="Held B.W."/>
            <person name="Levasseur A."/>
            <person name="Lombard V."/>
            <person name="Morin E."/>
            <person name="Otillar R."/>
            <person name="Lindquist E.A."/>
            <person name="Sun H."/>
            <person name="LaButti K.M."/>
            <person name="Schmutz J."/>
            <person name="Jabbour D."/>
            <person name="Luo H."/>
            <person name="Baker S.E."/>
            <person name="Pisabarro A.G."/>
            <person name="Walton J.D."/>
            <person name="Blanchette R.A."/>
            <person name="Henrissat B."/>
            <person name="Martin F."/>
            <person name="Cullen D."/>
            <person name="Hibbett D.S."/>
            <person name="Grigoriev I.V."/>
        </authorList>
    </citation>
    <scope>NUCLEOTIDE SEQUENCE [LARGE SCALE GENOMIC DNA]</scope>
    <source>
        <strain evidence="3">MUCL 33604</strain>
    </source>
</reference>
<keyword evidence="3" id="KW-1185">Reference proteome</keyword>
<evidence type="ECO:0000256" key="1">
    <source>
        <dbReference type="SAM" id="MobiDB-lite"/>
    </source>
</evidence>
<sequence>METSMNVESSLVLPPTYSQYEGVDQPADAGVDPEILVIPASDSVQFQSGHLGVDGERAAVEGELHIKGAEAGRWNKVTVGLRSVESSYGTSVELALTEITLFSSRGDTDQLPTSFPFSIPLPLDTSQCLHTAHSSLAHILTASLHPDDPEGYAVSKSITVHTRRYSSHSSGVGISPRELRLDTPTLVEAQVPRTTFKVGELVPVYVTIPPPPRELVVDQGVRLRNIRVELVRIIRIRREDDEDSTASDSDQSDDDDNDVEDSKGASGKDSEVSSSSQRPPSPSSHWRSLKTVIARSGAPCRFHPTRPVRLRFILHPYLPSGSPPQLPSDLSTRNFLNFDTDSDCASISQTTVLHSVSFRLHVYATFVDMSNRIERACKLSTPIIFLPPAAPLPQVDDSLAEDYRKKHDRPPAKTTRREDAEASAPHYDGVPGPSVVTNGAPPPFEEREAPPPFFSTLAEASTSSRLPTFVESESDIFVPPAEDPALGPLAPPPTQDSIEGEGILFGFSSEEQFDGHVENIPRSSSPPPPTIEMARTDPDVTQLAGLEQPRHVIEALELALEQHEEAARGGDLPPPPPPLDDPADPPPSIDSDFRSVDGHHQAPRSLSPPRPTYAHPPSGLPGPPPMSNLPNQAHVPHGHAPPPYLVPDPGVDVEHVTGPPPYVDL</sequence>